<dbReference type="PANTHER" id="PTHR24148">
    <property type="entry name" value="ANKYRIN REPEAT DOMAIN-CONTAINING PROTEIN 39 HOMOLOG-RELATED"/>
    <property type="match status" value="1"/>
</dbReference>
<feature type="domain" description="Heterokaryon incompatibility" evidence="1">
    <location>
        <begin position="60"/>
        <end position="138"/>
    </location>
</feature>
<sequence length="139" mass="15903">MSQHLETFPGHLNGQYPYESLPRNAIRILTILPGLQGDVVRCTISHARLKTGDSDVAPQYTALSYVWGDPRVREEILVDGFKVSVTENLYLALRHLQHKSATRRVWADALCINQGDLAEKRYQIELMKYIYMLADEVVM</sequence>
<dbReference type="PANTHER" id="PTHR24148:SF79">
    <property type="entry name" value="HETEROKARYON INCOMPATIBILITY DOMAIN-CONTAINING PROTEIN"/>
    <property type="match status" value="1"/>
</dbReference>
<dbReference type="EMBL" id="ML996140">
    <property type="protein sequence ID" value="KAF2735089.1"/>
    <property type="molecule type" value="Genomic_DNA"/>
</dbReference>
<name>A0A9P4V201_9PLEO</name>
<dbReference type="InterPro" id="IPR052895">
    <property type="entry name" value="HetReg/Transcr_Mod"/>
</dbReference>
<organism evidence="2 3">
    <name type="scientific">Polyplosphaeria fusca</name>
    <dbReference type="NCBI Taxonomy" id="682080"/>
    <lineage>
        <taxon>Eukaryota</taxon>
        <taxon>Fungi</taxon>
        <taxon>Dikarya</taxon>
        <taxon>Ascomycota</taxon>
        <taxon>Pezizomycotina</taxon>
        <taxon>Dothideomycetes</taxon>
        <taxon>Pleosporomycetidae</taxon>
        <taxon>Pleosporales</taxon>
        <taxon>Tetraplosphaeriaceae</taxon>
        <taxon>Polyplosphaeria</taxon>
    </lineage>
</organism>
<dbReference type="OrthoDB" id="2157530at2759"/>
<dbReference type="AlphaFoldDB" id="A0A9P4V201"/>
<comment type="caution">
    <text evidence="2">The sequence shown here is derived from an EMBL/GenBank/DDBJ whole genome shotgun (WGS) entry which is preliminary data.</text>
</comment>
<proteinExistence type="predicted"/>
<dbReference type="Pfam" id="PF06985">
    <property type="entry name" value="HET"/>
    <property type="match status" value="1"/>
</dbReference>
<evidence type="ECO:0000313" key="3">
    <source>
        <dbReference type="Proteomes" id="UP000799444"/>
    </source>
</evidence>
<evidence type="ECO:0000313" key="2">
    <source>
        <dbReference type="EMBL" id="KAF2735089.1"/>
    </source>
</evidence>
<evidence type="ECO:0000259" key="1">
    <source>
        <dbReference type="Pfam" id="PF06985"/>
    </source>
</evidence>
<gene>
    <name evidence="2" type="ORF">EJ04DRAFT_435780</name>
</gene>
<reference evidence="2" key="1">
    <citation type="journal article" date="2020" name="Stud. Mycol.">
        <title>101 Dothideomycetes genomes: a test case for predicting lifestyles and emergence of pathogens.</title>
        <authorList>
            <person name="Haridas S."/>
            <person name="Albert R."/>
            <person name="Binder M."/>
            <person name="Bloem J."/>
            <person name="Labutti K."/>
            <person name="Salamov A."/>
            <person name="Andreopoulos B."/>
            <person name="Baker S."/>
            <person name="Barry K."/>
            <person name="Bills G."/>
            <person name="Bluhm B."/>
            <person name="Cannon C."/>
            <person name="Castanera R."/>
            <person name="Culley D."/>
            <person name="Daum C."/>
            <person name="Ezra D."/>
            <person name="Gonzalez J."/>
            <person name="Henrissat B."/>
            <person name="Kuo A."/>
            <person name="Liang C."/>
            <person name="Lipzen A."/>
            <person name="Lutzoni F."/>
            <person name="Magnuson J."/>
            <person name="Mondo S."/>
            <person name="Nolan M."/>
            <person name="Ohm R."/>
            <person name="Pangilinan J."/>
            <person name="Park H.-J."/>
            <person name="Ramirez L."/>
            <person name="Alfaro M."/>
            <person name="Sun H."/>
            <person name="Tritt A."/>
            <person name="Yoshinaga Y."/>
            <person name="Zwiers L.-H."/>
            <person name="Turgeon B."/>
            <person name="Goodwin S."/>
            <person name="Spatafora J."/>
            <person name="Crous P."/>
            <person name="Grigoriev I."/>
        </authorList>
    </citation>
    <scope>NUCLEOTIDE SEQUENCE</scope>
    <source>
        <strain evidence="2">CBS 125425</strain>
    </source>
</reference>
<accession>A0A9P4V201</accession>
<keyword evidence="3" id="KW-1185">Reference proteome</keyword>
<feature type="non-terminal residue" evidence="2">
    <location>
        <position position="139"/>
    </location>
</feature>
<protein>
    <submittedName>
        <fullName evidence="2">HET-domain-containing protein</fullName>
    </submittedName>
</protein>
<dbReference type="Proteomes" id="UP000799444">
    <property type="component" value="Unassembled WGS sequence"/>
</dbReference>
<dbReference type="InterPro" id="IPR010730">
    <property type="entry name" value="HET"/>
</dbReference>